<evidence type="ECO:0000259" key="12">
    <source>
        <dbReference type="PROSITE" id="PS51163"/>
    </source>
</evidence>
<dbReference type="EC" id="2.7.7.87" evidence="3"/>
<dbReference type="Gene3D" id="3.90.870.10">
    <property type="entry name" value="DHBP synthase"/>
    <property type="match status" value="1"/>
</dbReference>
<keyword evidence="6" id="KW-0819">tRNA processing</keyword>
<dbReference type="GO" id="GO:0008033">
    <property type="term" value="P:tRNA processing"/>
    <property type="evidence" value="ECO:0007669"/>
    <property type="project" value="UniProtKB-KW"/>
</dbReference>
<name>A0A3S4VBD7_9ACTO</name>
<evidence type="ECO:0000256" key="3">
    <source>
        <dbReference type="ARBA" id="ARBA00012584"/>
    </source>
</evidence>
<dbReference type="GO" id="GO:0061710">
    <property type="term" value="F:L-threonylcarbamoyladenylate synthase"/>
    <property type="evidence" value="ECO:0007669"/>
    <property type="project" value="UniProtKB-EC"/>
</dbReference>
<evidence type="ECO:0000256" key="6">
    <source>
        <dbReference type="ARBA" id="ARBA00022694"/>
    </source>
</evidence>
<dbReference type="GO" id="GO:0003725">
    <property type="term" value="F:double-stranded RNA binding"/>
    <property type="evidence" value="ECO:0007669"/>
    <property type="project" value="InterPro"/>
</dbReference>
<evidence type="ECO:0000256" key="7">
    <source>
        <dbReference type="ARBA" id="ARBA00022695"/>
    </source>
</evidence>
<dbReference type="PROSITE" id="PS51163">
    <property type="entry name" value="YRDC"/>
    <property type="match status" value="1"/>
</dbReference>
<dbReference type="SUPFAM" id="SSF55821">
    <property type="entry name" value="YrdC/RibB"/>
    <property type="match status" value="1"/>
</dbReference>
<dbReference type="InterPro" id="IPR006070">
    <property type="entry name" value="Sua5-like_dom"/>
</dbReference>
<dbReference type="GO" id="GO:0006450">
    <property type="term" value="P:regulation of translational fidelity"/>
    <property type="evidence" value="ECO:0007669"/>
    <property type="project" value="TreeGrafter"/>
</dbReference>
<dbReference type="InterPro" id="IPR017945">
    <property type="entry name" value="DHBP_synth_RibB-like_a/b_dom"/>
</dbReference>
<protein>
    <recommendedName>
        <fullName evidence="10">L-threonylcarbamoyladenylate synthase</fullName>
        <ecNumber evidence="3">2.7.7.87</ecNumber>
    </recommendedName>
    <alternativeName>
        <fullName evidence="10">L-threonylcarbamoyladenylate synthase</fullName>
    </alternativeName>
</protein>
<evidence type="ECO:0000313" key="13">
    <source>
        <dbReference type="EMBL" id="VEI13758.1"/>
    </source>
</evidence>
<keyword evidence="5" id="KW-0808">Transferase</keyword>
<dbReference type="GO" id="GO:0000049">
    <property type="term" value="F:tRNA binding"/>
    <property type="evidence" value="ECO:0007669"/>
    <property type="project" value="TreeGrafter"/>
</dbReference>
<evidence type="ECO:0000256" key="10">
    <source>
        <dbReference type="ARBA" id="ARBA00029774"/>
    </source>
</evidence>
<dbReference type="PANTHER" id="PTHR17490:SF16">
    <property type="entry name" value="THREONYLCARBAMOYL-AMP SYNTHASE"/>
    <property type="match status" value="1"/>
</dbReference>
<evidence type="ECO:0000256" key="8">
    <source>
        <dbReference type="ARBA" id="ARBA00022741"/>
    </source>
</evidence>
<evidence type="ECO:0000256" key="4">
    <source>
        <dbReference type="ARBA" id="ARBA00022490"/>
    </source>
</evidence>
<dbReference type="OrthoDB" id="9814580at2"/>
<dbReference type="AlphaFoldDB" id="A0A3S4VBD7"/>
<dbReference type="Proteomes" id="UP000269542">
    <property type="component" value="Chromosome"/>
</dbReference>
<evidence type="ECO:0000256" key="5">
    <source>
        <dbReference type="ARBA" id="ARBA00022679"/>
    </source>
</evidence>
<dbReference type="RefSeq" id="WP_126416829.1">
    <property type="nucleotide sequence ID" value="NZ_LR134476.1"/>
</dbReference>
<dbReference type="KEGG" id="tbw:NCTC13354_01480"/>
<organism evidence="13 14">
    <name type="scientific">Trueperella bialowiezensis</name>
    <dbReference type="NCBI Taxonomy" id="312285"/>
    <lineage>
        <taxon>Bacteria</taxon>
        <taxon>Bacillati</taxon>
        <taxon>Actinomycetota</taxon>
        <taxon>Actinomycetes</taxon>
        <taxon>Actinomycetales</taxon>
        <taxon>Actinomycetaceae</taxon>
        <taxon>Trueperella</taxon>
    </lineage>
</organism>
<keyword evidence="14" id="KW-1185">Reference proteome</keyword>
<keyword evidence="8" id="KW-0547">Nucleotide-binding</keyword>
<comment type="catalytic activity">
    <reaction evidence="11">
        <text>L-threonine + hydrogencarbonate + ATP = L-threonylcarbamoyladenylate + diphosphate + H2O</text>
        <dbReference type="Rhea" id="RHEA:36407"/>
        <dbReference type="ChEBI" id="CHEBI:15377"/>
        <dbReference type="ChEBI" id="CHEBI:17544"/>
        <dbReference type="ChEBI" id="CHEBI:30616"/>
        <dbReference type="ChEBI" id="CHEBI:33019"/>
        <dbReference type="ChEBI" id="CHEBI:57926"/>
        <dbReference type="ChEBI" id="CHEBI:73682"/>
        <dbReference type="EC" id="2.7.7.87"/>
    </reaction>
</comment>
<comment type="subcellular location">
    <subcellularLocation>
        <location evidence="1">Cytoplasm</location>
    </subcellularLocation>
</comment>
<proteinExistence type="inferred from homology"/>
<dbReference type="Pfam" id="PF01300">
    <property type="entry name" value="Sua5_yciO_yrdC"/>
    <property type="match status" value="1"/>
</dbReference>
<evidence type="ECO:0000256" key="2">
    <source>
        <dbReference type="ARBA" id="ARBA00007663"/>
    </source>
</evidence>
<gene>
    <name evidence="13" type="primary">rimN</name>
    <name evidence="13" type="ORF">NCTC13354_01480</name>
</gene>
<sequence length="207" mass="21044">MKVAATDPYAIELAERAIARGEVICLPTDTVYGIGANPFSASAITRLLTAKSRTRANPPPVLVAGVDQARSVAAELSREAEDLMEAFWPGALTIVVPARADIGWDLGETNGTVALRMPDSPVALELLRTTGPLAVTSANQHGQPPATTVSEAEQQLGEAVTLYLDGGQVGGGSAVASTIVTVVGSPAILRHGGIDAAAIGAVLGVSV</sequence>
<accession>A0A3S4VBD7</accession>
<feature type="domain" description="YrdC-like" evidence="12">
    <location>
        <begin position="8"/>
        <end position="194"/>
    </location>
</feature>
<dbReference type="NCBIfam" id="TIGR00057">
    <property type="entry name" value="L-threonylcarbamoyladenylate synthase"/>
    <property type="match status" value="1"/>
</dbReference>
<keyword evidence="9" id="KW-0067">ATP-binding</keyword>
<dbReference type="PANTHER" id="PTHR17490">
    <property type="entry name" value="SUA5"/>
    <property type="match status" value="1"/>
</dbReference>
<comment type="similarity">
    <text evidence="2">Belongs to the SUA5 family.</text>
</comment>
<evidence type="ECO:0000256" key="1">
    <source>
        <dbReference type="ARBA" id="ARBA00004496"/>
    </source>
</evidence>
<keyword evidence="7" id="KW-0548">Nucleotidyltransferase</keyword>
<evidence type="ECO:0000256" key="11">
    <source>
        <dbReference type="ARBA" id="ARBA00048366"/>
    </source>
</evidence>
<dbReference type="EMBL" id="LR134476">
    <property type="protein sequence ID" value="VEI13758.1"/>
    <property type="molecule type" value="Genomic_DNA"/>
</dbReference>
<dbReference type="GO" id="GO:0005737">
    <property type="term" value="C:cytoplasm"/>
    <property type="evidence" value="ECO:0007669"/>
    <property type="project" value="UniProtKB-SubCell"/>
</dbReference>
<dbReference type="InterPro" id="IPR050156">
    <property type="entry name" value="TC-AMP_synthase_SUA5"/>
</dbReference>
<dbReference type="GO" id="GO:0005524">
    <property type="term" value="F:ATP binding"/>
    <property type="evidence" value="ECO:0007669"/>
    <property type="project" value="UniProtKB-KW"/>
</dbReference>
<keyword evidence="4" id="KW-0963">Cytoplasm</keyword>
<evidence type="ECO:0000256" key="9">
    <source>
        <dbReference type="ARBA" id="ARBA00022840"/>
    </source>
</evidence>
<evidence type="ECO:0000313" key="14">
    <source>
        <dbReference type="Proteomes" id="UP000269542"/>
    </source>
</evidence>
<reference evidence="13 14" key="1">
    <citation type="submission" date="2018-12" db="EMBL/GenBank/DDBJ databases">
        <authorList>
            <consortium name="Pathogen Informatics"/>
        </authorList>
    </citation>
    <scope>NUCLEOTIDE SEQUENCE [LARGE SCALE GENOMIC DNA]</scope>
    <source>
        <strain evidence="13 14">NCTC13354</strain>
    </source>
</reference>